<feature type="chain" id="PRO_5018012197" evidence="1">
    <location>
        <begin position="31"/>
        <end position="205"/>
    </location>
</feature>
<protein>
    <submittedName>
        <fullName evidence="2">Uncharacterized protein</fullName>
    </submittedName>
</protein>
<keyword evidence="1" id="KW-0732">Signal</keyword>
<organism evidence="2 3">
    <name type="scientific">Methylocystis rosea</name>
    <dbReference type="NCBI Taxonomy" id="173366"/>
    <lineage>
        <taxon>Bacteria</taxon>
        <taxon>Pseudomonadati</taxon>
        <taxon>Pseudomonadota</taxon>
        <taxon>Alphaproteobacteria</taxon>
        <taxon>Hyphomicrobiales</taxon>
        <taxon>Methylocystaceae</taxon>
        <taxon>Methylocystis</taxon>
    </lineage>
</organism>
<evidence type="ECO:0000256" key="1">
    <source>
        <dbReference type="SAM" id="SignalP"/>
    </source>
</evidence>
<evidence type="ECO:0000313" key="2">
    <source>
        <dbReference type="EMBL" id="AZG79004.1"/>
    </source>
</evidence>
<dbReference type="Proteomes" id="UP000273982">
    <property type="component" value="Plasmid pGW6_2"/>
</dbReference>
<dbReference type="AlphaFoldDB" id="A0A3G8MBR2"/>
<proteinExistence type="predicted"/>
<name>A0A3G8MBR2_9HYPH</name>
<dbReference type="KEGG" id="mros:EHO51_19510"/>
<sequence length="205" mass="22221">MSCRGLLRTGGTIVLAGCCAAATMAQTYTADPGTWRPVAYSDLTFPRGEAESYASLWQDRLDESNKKAEPSNPGVPLNTSIAVGNRGASEWHFSINFQTKVVALSVLSTPHLCTDEYPSPTKGIRIKICPSRLATFENNSYSVIDGAACFVEKESGAPVEDSTATVTYAAYDIPTRAIRLRYIVSHQEIDRCAQSVALHPENATR</sequence>
<evidence type="ECO:0000313" key="3">
    <source>
        <dbReference type="Proteomes" id="UP000273982"/>
    </source>
</evidence>
<dbReference type="RefSeq" id="WP_124740509.1">
    <property type="nucleotide sequence ID" value="NZ_CP034088.1"/>
</dbReference>
<keyword evidence="2" id="KW-0614">Plasmid</keyword>
<accession>A0A3G8MBR2</accession>
<gene>
    <name evidence="2" type="ORF">EHO51_19510</name>
</gene>
<geneLocation type="plasmid" evidence="3">
    <name>pgw6_2</name>
</geneLocation>
<reference evidence="2 3" key="1">
    <citation type="submission" date="2018-11" db="EMBL/GenBank/DDBJ databases">
        <title>Genome squencing of methanotrophic bacteria isolated from alkaline groundwater in Korea.</title>
        <authorList>
            <person name="Nguyen L.N."/>
        </authorList>
    </citation>
    <scope>NUCLEOTIDE SEQUENCE [LARGE SCALE GENOMIC DNA]</scope>
    <source>
        <strain evidence="2 3">GW6</strain>
        <plasmid evidence="3">pgw6_2</plasmid>
    </source>
</reference>
<dbReference type="EMBL" id="CP034088">
    <property type="protein sequence ID" value="AZG79004.1"/>
    <property type="molecule type" value="Genomic_DNA"/>
</dbReference>
<feature type="signal peptide" evidence="1">
    <location>
        <begin position="1"/>
        <end position="30"/>
    </location>
</feature>